<proteinExistence type="predicted"/>
<dbReference type="Pfam" id="PF08818">
    <property type="entry name" value="DUF1801"/>
    <property type="match status" value="1"/>
</dbReference>
<dbReference type="RefSeq" id="WP_114678539.1">
    <property type="nucleotide sequence ID" value="NZ_CP031188.1"/>
</dbReference>
<accession>A0A345HDX1</accession>
<dbReference type="InterPro" id="IPR014922">
    <property type="entry name" value="YdhG-like"/>
</dbReference>
<name>A0A345HDX1_9FLAO</name>
<gene>
    <name evidence="2" type="ORF">DVK85_11280</name>
</gene>
<sequence length="151" mass="17388">MQSTATTPKEYMDSLPEDRKPAMEKLRNVILENLPDGFQECMAYGMLGYVVPHSLYPAGYHCDPKIPLPFLNVASQKNFIAVYHMGVYGSKELYDWFVTEFPKHSKYKLDMGKSCIRFKKPDAIPFELIGELVAKITPEQWIATYESNLKR</sequence>
<dbReference type="KEGG" id="fat:DVK85_11280"/>
<keyword evidence="3" id="KW-1185">Reference proteome</keyword>
<evidence type="ECO:0000313" key="2">
    <source>
        <dbReference type="EMBL" id="AXG74781.1"/>
    </source>
</evidence>
<dbReference type="AlphaFoldDB" id="A0A345HDX1"/>
<reference evidence="2 3" key="1">
    <citation type="submission" date="2018-07" db="EMBL/GenBank/DDBJ databases">
        <title>Complete genome sequence of Flavobacterium arcticum type strain SM1502T.</title>
        <authorList>
            <person name="Li Y."/>
            <person name="Li D.-D."/>
        </authorList>
    </citation>
    <scope>NUCLEOTIDE SEQUENCE [LARGE SCALE GENOMIC DNA]</scope>
    <source>
        <strain evidence="2 3">SM1502</strain>
    </source>
</reference>
<dbReference type="SUPFAM" id="SSF159888">
    <property type="entry name" value="YdhG-like"/>
    <property type="match status" value="1"/>
</dbReference>
<organism evidence="2 3">
    <name type="scientific">Flavobacterium arcticum</name>
    <dbReference type="NCBI Taxonomy" id="1784713"/>
    <lineage>
        <taxon>Bacteria</taxon>
        <taxon>Pseudomonadati</taxon>
        <taxon>Bacteroidota</taxon>
        <taxon>Flavobacteriia</taxon>
        <taxon>Flavobacteriales</taxon>
        <taxon>Flavobacteriaceae</taxon>
        <taxon>Flavobacterium</taxon>
    </lineage>
</organism>
<dbReference type="OrthoDB" id="9813231at2"/>
<dbReference type="Gene3D" id="3.90.1150.200">
    <property type="match status" value="1"/>
</dbReference>
<dbReference type="EMBL" id="CP031188">
    <property type="protein sequence ID" value="AXG74781.1"/>
    <property type="molecule type" value="Genomic_DNA"/>
</dbReference>
<protein>
    <submittedName>
        <fullName evidence="2">DUF1801 domain-containing protein</fullName>
    </submittedName>
</protein>
<feature type="domain" description="YdhG-like" evidence="1">
    <location>
        <begin position="19"/>
        <end position="135"/>
    </location>
</feature>
<evidence type="ECO:0000259" key="1">
    <source>
        <dbReference type="Pfam" id="PF08818"/>
    </source>
</evidence>
<evidence type="ECO:0000313" key="3">
    <source>
        <dbReference type="Proteomes" id="UP000253951"/>
    </source>
</evidence>
<dbReference type="Proteomes" id="UP000253951">
    <property type="component" value="Chromosome"/>
</dbReference>